<proteinExistence type="predicted"/>
<dbReference type="EMBL" id="ONZF01000014">
    <property type="protein sequence ID" value="SPJ26076.1"/>
    <property type="molecule type" value="Genomic_DNA"/>
</dbReference>
<dbReference type="CDD" id="cd02440">
    <property type="entry name" value="AdoMet_MTases"/>
    <property type="match status" value="1"/>
</dbReference>
<dbReference type="RefSeq" id="WP_108895796.1">
    <property type="nucleotide sequence ID" value="NZ_ONZF01000014.1"/>
</dbReference>
<dbReference type="Gene3D" id="3.40.50.150">
    <property type="entry name" value="Vaccinia Virus protein VP39"/>
    <property type="match status" value="1"/>
</dbReference>
<name>A0A2R8C199_9RHOB</name>
<gene>
    <name evidence="1" type="ORF">PAA8504_03932</name>
</gene>
<evidence type="ECO:0000313" key="2">
    <source>
        <dbReference type="Proteomes" id="UP000244912"/>
    </source>
</evidence>
<evidence type="ECO:0008006" key="3">
    <source>
        <dbReference type="Google" id="ProtNLM"/>
    </source>
</evidence>
<protein>
    <recommendedName>
        <fullName evidence="3">Methyltransferase domain-containing protein</fullName>
    </recommendedName>
</protein>
<evidence type="ECO:0000313" key="1">
    <source>
        <dbReference type="EMBL" id="SPJ26076.1"/>
    </source>
</evidence>
<dbReference type="Pfam" id="PF13489">
    <property type="entry name" value="Methyltransf_23"/>
    <property type="match status" value="1"/>
</dbReference>
<dbReference type="PANTHER" id="PTHR43861">
    <property type="entry name" value="TRANS-ACONITATE 2-METHYLTRANSFERASE-RELATED"/>
    <property type="match status" value="1"/>
</dbReference>
<keyword evidence="2" id="KW-1185">Reference proteome</keyword>
<dbReference type="OrthoDB" id="9804312at2"/>
<reference evidence="2" key="1">
    <citation type="submission" date="2018-03" db="EMBL/GenBank/DDBJ databases">
        <authorList>
            <person name="Rodrigo-Torres L."/>
            <person name="Arahal R. D."/>
            <person name="Lucena T."/>
        </authorList>
    </citation>
    <scope>NUCLEOTIDE SEQUENCE [LARGE SCALE GENOMIC DNA]</scope>
    <source>
        <strain evidence="2">CECT 8504</strain>
    </source>
</reference>
<dbReference type="SUPFAM" id="SSF53335">
    <property type="entry name" value="S-adenosyl-L-methionine-dependent methyltransferases"/>
    <property type="match status" value="1"/>
</dbReference>
<accession>A0A2R8C199</accession>
<dbReference type="AlphaFoldDB" id="A0A2R8C199"/>
<sequence length="273" mass="29575">MTDQILFPAGTLGCAAGSPRDAVQTAAQYEVYYGKGHYDARYPRPNPRLLRLVAKHLQPSGRLLDYGCGSGRYLLPLASGTSSAIGFDISATALATLRKRSTEMGQTNVVQAIGPNLGDLDEHLEHTGLVDLAICLFGVLSHITDDAARHAALVRLRRAIDPGRGRVILSVPNKRRRFRNEQRDQTAVSSGRINYTRTLGADRVDLGYRLYDTETLRSELAEAGLEVEAFHAESCLPENIVASHPNLARLDGALSRLCPSSLGYGIVAVARPA</sequence>
<dbReference type="InterPro" id="IPR029063">
    <property type="entry name" value="SAM-dependent_MTases_sf"/>
</dbReference>
<dbReference type="Proteomes" id="UP000244912">
    <property type="component" value="Unassembled WGS sequence"/>
</dbReference>
<organism evidence="1 2">
    <name type="scientific">Palleronia abyssalis</name>
    <dbReference type="NCBI Taxonomy" id="1501240"/>
    <lineage>
        <taxon>Bacteria</taxon>
        <taxon>Pseudomonadati</taxon>
        <taxon>Pseudomonadota</taxon>
        <taxon>Alphaproteobacteria</taxon>
        <taxon>Rhodobacterales</taxon>
        <taxon>Roseobacteraceae</taxon>
        <taxon>Palleronia</taxon>
    </lineage>
</organism>